<keyword evidence="7 18" id="KW-0472">Membrane</keyword>
<dbReference type="Proteomes" id="UP000827986">
    <property type="component" value="Unassembled WGS sequence"/>
</dbReference>
<dbReference type="PRINTS" id="PR00237">
    <property type="entry name" value="GPCRRHODOPSN"/>
</dbReference>
<feature type="transmembrane region" description="Helical" evidence="18">
    <location>
        <begin position="417"/>
        <end position="439"/>
    </location>
</feature>
<dbReference type="GO" id="GO:0008188">
    <property type="term" value="F:neuropeptide receptor activity"/>
    <property type="evidence" value="ECO:0007669"/>
    <property type="project" value="TreeGrafter"/>
</dbReference>
<keyword evidence="6 16" id="KW-0297">G-protein coupled receptor</keyword>
<evidence type="ECO:0000256" key="7">
    <source>
        <dbReference type="ARBA" id="ARBA00023136"/>
    </source>
</evidence>
<dbReference type="EMBL" id="JAHDVG010000463">
    <property type="protein sequence ID" value="KAH1186750.1"/>
    <property type="molecule type" value="Genomic_DNA"/>
</dbReference>
<keyword evidence="21" id="KW-1185">Reference proteome</keyword>
<dbReference type="InterPro" id="IPR017452">
    <property type="entry name" value="GPCR_Rhodpsn_7TM"/>
</dbReference>
<evidence type="ECO:0000256" key="17">
    <source>
        <dbReference type="SAM" id="MobiDB-lite"/>
    </source>
</evidence>
<feature type="region of interest" description="Disordered" evidence="17">
    <location>
        <begin position="456"/>
        <end position="515"/>
    </location>
</feature>
<comment type="similarity">
    <text evidence="16">Belongs to the G-protein coupled receptor 1 family.</text>
</comment>
<evidence type="ECO:0000313" key="21">
    <source>
        <dbReference type="Proteomes" id="UP000827986"/>
    </source>
</evidence>
<dbReference type="PROSITE" id="PS00237">
    <property type="entry name" value="G_PROTEIN_RECEP_F1_1"/>
    <property type="match status" value="1"/>
</dbReference>
<dbReference type="GO" id="GO:0015054">
    <property type="term" value="F:gastrin receptor activity"/>
    <property type="evidence" value="ECO:0007669"/>
    <property type="project" value="InterPro"/>
</dbReference>
<evidence type="ECO:0000259" key="19">
    <source>
        <dbReference type="PROSITE" id="PS50262"/>
    </source>
</evidence>
<dbReference type="PANTHER" id="PTHR24238">
    <property type="entry name" value="G-PROTEIN COUPLED RECEPTOR"/>
    <property type="match status" value="1"/>
</dbReference>
<proteinExistence type="inferred from homology"/>
<keyword evidence="8" id="KW-0564">Palmitate</keyword>
<evidence type="ECO:0000256" key="1">
    <source>
        <dbReference type="ARBA" id="ARBA00004651"/>
    </source>
</evidence>
<evidence type="ECO:0000256" key="3">
    <source>
        <dbReference type="ARBA" id="ARBA00022475"/>
    </source>
</evidence>
<protein>
    <recommendedName>
        <fullName evidence="2">Gastrin/cholecystokinin type B receptor</fullName>
    </recommendedName>
    <alternativeName>
        <fullName evidence="15">Cholecystokinin-2 receptor</fullName>
    </alternativeName>
</protein>
<feature type="transmembrane region" description="Helical" evidence="18">
    <location>
        <begin position="274"/>
        <end position="298"/>
    </location>
</feature>
<feature type="transmembrane region" description="Helical" evidence="18">
    <location>
        <begin position="150"/>
        <end position="174"/>
    </location>
</feature>
<dbReference type="Pfam" id="PF00001">
    <property type="entry name" value="7tm_1"/>
    <property type="match status" value="1"/>
</dbReference>
<evidence type="ECO:0000256" key="15">
    <source>
        <dbReference type="ARBA" id="ARBA00031093"/>
    </source>
</evidence>
<dbReference type="InterPro" id="IPR009126">
    <property type="entry name" value="Cholcskin_rcpt"/>
</dbReference>
<dbReference type="SUPFAM" id="SSF81321">
    <property type="entry name" value="Family A G protein-coupled receptor-like"/>
    <property type="match status" value="1"/>
</dbReference>
<feature type="compositionally biased region" description="Low complexity" evidence="17">
    <location>
        <begin position="478"/>
        <end position="489"/>
    </location>
</feature>
<feature type="transmembrane region" description="Helical" evidence="18">
    <location>
        <begin position="186"/>
        <end position="207"/>
    </location>
</feature>
<keyword evidence="5 18" id="KW-1133">Transmembrane helix</keyword>
<dbReference type="PRINTS" id="PR00527">
    <property type="entry name" value="GASTRINR"/>
</dbReference>
<dbReference type="AlphaFoldDB" id="A0A9D4BAP9"/>
<evidence type="ECO:0000256" key="8">
    <source>
        <dbReference type="ARBA" id="ARBA00023139"/>
    </source>
</evidence>
<dbReference type="PANTHER" id="PTHR24238:SF79">
    <property type="entry name" value="GASTRIN_CHOLECYSTOKININ TYPE B RECEPTOR"/>
    <property type="match status" value="1"/>
</dbReference>
<dbReference type="Gene3D" id="1.20.1070.10">
    <property type="entry name" value="Rhodopsin 7-helix transmembrane proteins"/>
    <property type="match status" value="1"/>
</dbReference>
<comment type="caution">
    <text evidence="20">The sequence shown here is derived from an EMBL/GenBank/DDBJ whole genome shotgun (WGS) entry which is preliminary data.</text>
</comment>
<evidence type="ECO:0000256" key="16">
    <source>
        <dbReference type="RuleBase" id="RU000688"/>
    </source>
</evidence>
<evidence type="ECO:0000256" key="6">
    <source>
        <dbReference type="ARBA" id="ARBA00023040"/>
    </source>
</evidence>
<keyword evidence="3" id="KW-1003">Cell membrane</keyword>
<dbReference type="SMART" id="SM01381">
    <property type="entry name" value="7TM_GPCR_Srsx"/>
    <property type="match status" value="1"/>
</dbReference>
<evidence type="ECO:0000256" key="5">
    <source>
        <dbReference type="ARBA" id="ARBA00022989"/>
    </source>
</evidence>
<feature type="domain" description="G-protein coupled receptors family 1 profile" evidence="19">
    <location>
        <begin position="128"/>
        <end position="437"/>
    </location>
</feature>
<keyword evidence="13" id="KW-0449">Lipoprotein</keyword>
<keyword evidence="12 16" id="KW-0807">Transducer</keyword>
<evidence type="ECO:0000256" key="11">
    <source>
        <dbReference type="ARBA" id="ARBA00023180"/>
    </source>
</evidence>
<dbReference type="PRINTS" id="PR01822">
    <property type="entry name" value="CCYSTOKININR"/>
</dbReference>
<dbReference type="InterPro" id="IPR000276">
    <property type="entry name" value="GPCR_Rhodpsn"/>
</dbReference>
<feature type="transmembrane region" description="Helical" evidence="18">
    <location>
        <begin position="115"/>
        <end position="138"/>
    </location>
</feature>
<evidence type="ECO:0000256" key="9">
    <source>
        <dbReference type="ARBA" id="ARBA00023157"/>
    </source>
</evidence>
<feature type="transmembrane region" description="Helical" evidence="18">
    <location>
        <begin position="228"/>
        <end position="249"/>
    </location>
</feature>
<dbReference type="GO" id="GO:0005886">
    <property type="term" value="C:plasma membrane"/>
    <property type="evidence" value="ECO:0007669"/>
    <property type="project" value="UniProtKB-SubCell"/>
</dbReference>
<evidence type="ECO:0000256" key="12">
    <source>
        <dbReference type="ARBA" id="ARBA00023224"/>
    </source>
</evidence>
<feature type="transmembrane region" description="Helical" evidence="18">
    <location>
        <begin position="378"/>
        <end position="397"/>
    </location>
</feature>
<evidence type="ECO:0000313" key="20">
    <source>
        <dbReference type="EMBL" id="KAH1186750.1"/>
    </source>
</evidence>
<evidence type="ECO:0000256" key="10">
    <source>
        <dbReference type="ARBA" id="ARBA00023170"/>
    </source>
</evidence>
<dbReference type="PROSITE" id="PS50262">
    <property type="entry name" value="G_PROTEIN_RECEP_F1_2"/>
    <property type="match status" value="1"/>
</dbReference>
<comment type="subcellular location">
    <subcellularLocation>
        <location evidence="1">Cell membrane</location>
        <topology evidence="1">Multi-pass membrane protein</topology>
    </subcellularLocation>
</comment>
<organism evidence="20 21">
    <name type="scientific">Mauremys mutica</name>
    <name type="common">yellowpond turtle</name>
    <dbReference type="NCBI Taxonomy" id="74926"/>
    <lineage>
        <taxon>Eukaryota</taxon>
        <taxon>Metazoa</taxon>
        <taxon>Chordata</taxon>
        <taxon>Craniata</taxon>
        <taxon>Vertebrata</taxon>
        <taxon>Euteleostomi</taxon>
        <taxon>Archelosauria</taxon>
        <taxon>Testudinata</taxon>
        <taxon>Testudines</taxon>
        <taxon>Cryptodira</taxon>
        <taxon>Durocryptodira</taxon>
        <taxon>Testudinoidea</taxon>
        <taxon>Geoemydidae</taxon>
        <taxon>Geoemydinae</taxon>
        <taxon>Mauremys</taxon>
    </lineage>
</organism>
<keyword evidence="11" id="KW-0325">Glycoprotein</keyword>
<dbReference type="InterPro" id="IPR000314">
    <property type="entry name" value="Gastrin_rcpt"/>
</dbReference>
<name>A0A9D4BAP9_9SAUR</name>
<accession>A0A9D4BAP9</accession>
<gene>
    <name evidence="20" type="ORF">KIL84_019499</name>
</gene>
<evidence type="ECO:0000256" key="18">
    <source>
        <dbReference type="SAM" id="Phobius"/>
    </source>
</evidence>
<sequence length="515" mass="55973">MGAAGALDPRRPNETLQRLLCGGGPGNASGWNRSLCDLLRSPPGPPPAASPLPASVQLPGQRCLLASNPFLGSHVTCSGLLRQGQSPIPQCRSSSQADTPHSAFTDHNLEFTVRVLLYALIFLLSVFGNSLIIVVLVLNRRLRTVTNSFLLSLALSDLLLALCCMPFTLVPNLMGTFVFGPAVCKLVAYLMSISVSVSTFSLVAIAIERYSAICNPLQSRVWQTRSHAYRVIASTWLLSLLLMLPYAIFSTTVPARPGLAQCQHRWPSQPFKQAWYILLLLILFFIPGTVMAVAYGLISRELCRGIRFEMDFKREATSLQHGSTEPLAPGVEDDGCYVQLARPGGALELSLLGRAGVGQPDRARVNSSQAMLLAKKRVIRMLIVIVVMFFLCWLPIFSANTWRAFAPASAQRALSGAPISFIHLLSYTSACTNPLIYCFMNRRFRSAFAATFARCRPRRPPRPRPTTTCPPRAPPSPRSATPPSAAWAPPRDPPSTPRQQPGAPLAPPVGSLGPP</sequence>
<keyword evidence="9" id="KW-1015">Disulfide bond</keyword>
<keyword evidence="4 16" id="KW-0812">Transmembrane</keyword>
<evidence type="ECO:0000256" key="2">
    <source>
        <dbReference type="ARBA" id="ARBA00019090"/>
    </source>
</evidence>
<comment type="function">
    <text evidence="14">Receptor for gastrin and cholecystokinin. The CCK-B receptors occur throughout the central nervous system where they modulate anxiety, analgesia, arousal, and neuroleptic activity. This receptor mediates its action by association with G proteins that activate a phosphatidylinositol-calcium second messenger system.</text>
</comment>
<keyword evidence="10 16" id="KW-0675">Receptor</keyword>
<evidence type="ECO:0000256" key="4">
    <source>
        <dbReference type="ARBA" id="ARBA00022692"/>
    </source>
</evidence>
<reference evidence="20" key="1">
    <citation type="submission" date="2021-09" db="EMBL/GenBank/DDBJ databases">
        <title>The genome of Mauremys mutica provides insights into the evolution of semi-aquatic lifestyle.</title>
        <authorList>
            <person name="Gong S."/>
            <person name="Gao Y."/>
        </authorList>
    </citation>
    <scope>NUCLEOTIDE SEQUENCE</scope>
    <source>
        <strain evidence="20">MM-2020</strain>
        <tissue evidence="20">Muscle</tissue>
    </source>
</reference>
<evidence type="ECO:0000256" key="13">
    <source>
        <dbReference type="ARBA" id="ARBA00023288"/>
    </source>
</evidence>
<evidence type="ECO:0000256" key="14">
    <source>
        <dbReference type="ARBA" id="ARBA00025402"/>
    </source>
</evidence>